<evidence type="ECO:0008006" key="3">
    <source>
        <dbReference type="Google" id="ProtNLM"/>
    </source>
</evidence>
<comment type="caution">
    <text evidence="1">The sequence shown here is derived from an EMBL/GenBank/DDBJ whole genome shotgun (WGS) entry which is preliminary data.</text>
</comment>
<sequence length="233" mass="26399">MFRRKHHQLIGSILQQLNGDLLRERHCYFGGGTAIALLQNEYRESVDIDFLVSNKEHYRELRNLLTDTAGIYAIAKEGAKLVLARDIRADQYGIRTMLQSGDVAVKFEIVLEGRIEFDSPGPTNSIKGITTLTRLDLLASKLLANSDRWNDTAIYSRDVIDFVMLNPSKIELKAALTKAHSAYGDSIHKDLHKAINALLIRDERLEVCMKMLKIEIPKALLWQGLRDLLGKLE</sequence>
<dbReference type="Gene3D" id="3.10.450.620">
    <property type="entry name" value="JHP933, nucleotidyltransferase-like core domain"/>
    <property type="match status" value="1"/>
</dbReference>
<dbReference type="Pfam" id="PF08843">
    <property type="entry name" value="AbiEii"/>
    <property type="match status" value="1"/>
</dbReference>
<evidence type="ECO:0000313" key="2">
    <source>
        <dbReference type="Proteomes" id="UP000197528"/>
    </source>
</evidence>
<dbReference type="OrthoDB" id="5508069at2"/>
<dbReference type="RefSeq" id="WP_088524416.1">
    <property type="nucleotide sequence ID" value="NZ_NGUP01000001.1"/>
</dbReference>
<keyword evidence="2" id="KW-1185">Reference proteome</keyword>
<organism evidence="1 2">
    <name type="scientific">Polynucleobacter campilacus</name>
    <dbReference type="NCBI Taxonomy" id="1743163"/>
    <lineage>
        <taxon>Bacteria</taxon>
        <taxon>Pseudomonadati</taxon>
        <taxon>Pseudomonadota</taxon>
        <taxon>Betaproteobacteria</taxon>
        <taxon>Burkholderiales</taxon>
        <taxon>Burkholderiaceae</taxon>
        <taxon>Polynucleobacter</taxon>
    </lineage>
</organism>
<protein>
    <recommendedName>
        <fullName evidence="3">Nucleotidyl transferase AbiEii/AbiGii toxin family protein</fullName>
    </recommendedName>
</protein>
<dbReference type="InterPro" id="IPR014942">
    <property type="entry name" value="AbiEii"/>
</dbReference>
<name>A0A254Q5C7_9BURK</name>
<accession>A0A254Q5C7</accession>
<dbReference type="Proteomes" id="UP000197528">
    <property type="component" value="Unassembled WGS sequence"/>
</dbReference>
<dbReference type="AlphaFoldDB" id="A0A254Q5C7"/>
<evidence type="ECO:0000313" key="1">
    <source>
        <dbReference type="EMBL" id="OWS70702.1"/>
    </source>
</evidence>
<reference evidence="1 2" key="1">
    <citation type="submission" date="2017-05" db="EMBL/GenBank/DDBJ databases">
        <title>Genome of Polynucleobacter sp. MWH-Feld-100.</title>
        <authorList>
            <person name="Hahn M.W."/>
        </authorList>
    </citation>
    <scope>NUCLEOTIDE SEQUENCE [LARGE SCALE GENOMIC DNA]</scope>
    <source>
        <strain evidence="1 2">MWH-Feld-100</strain>
    </source>
</reference>
<proteinExistence type="predicted"/>
<dbReference type="EMBL" id="NGUP01000001">
    <property type="protein sequence ID" value="OWS70702.1"/>
    <property type="molecule type" value="Genomic_DNA"/>
</dbReference>
<gene>
    <name evidence="1" type="ORF">CBI31_00150</name>
</gene>